<comment type="caution">
    <text evidence="4">The sequence shown here is derived from an EMBL/GenBank/DDBJ whole genome shotgun (WGS) entry which is preliminary data.</text>
</comment>
<feature type="domain" description="CCHC-type" evidence="3">
    <location>
        <begin position="172"/>
        <end position="187"/>
    </location>
</feature>
<dbReference type="SMART" id="SM00343">
    <property type="entry name" value="ZnF_C2HC"/>
    <property type="match status" value="2"/>
</dbReference>
<name>A0A8S9N106_BRACR</name>
<dbReference type="PANTHER" id="PTHR23002">
    <property type="entry name" value="ZINC FINGER CCHC DOMAIN CONTAINING PROTEIN"/>
    <property type="match status" value="1"/>
</dbReference>
<dbReference type="PROSITE" id="PS50158">
    <property type="entry name" value="ZF_CCHC"/>
    <property type="match status" value="2"/>
</dbReference>
<feature type="domain" description="CCHC-type" evidence="3">
    <location>
        <begin position="138"/>
        <end position="153"/>
    </location>
</feature>
<feature type="region of interest" description="Disordered" evidence="2">
    <location>
        <begin position="107"/>
        <end position="128"/>
    </location>
</feature>
<dbReference type="GO" id="GO:0003676">
    <property type="term" value="F:nucleic acid binding"/>
    <property type="evidence" value="ECO:0007669"/>
    <property type="project" value="InterPro"/>
</dbReference>
<evidence type="ECO:0000256" key="2">
    <source>
        <dbReference type="SAM" id="MobiDB-lite"/>
    </source>
</evidence>
<sequence length="350" mass="38474">MDWTCRGLGYRSDEDDGNGNSEMFGHDRSPLQRIRSLLVYGNMTRVREESLASIGPSCNWDQRHQHDQSVQSHRRPDQNRATEGPQDQGAENTLKLLHDVMTEALGERPNFNRGPRFKKGKGKGFGGQANNRGNTGVCYTCDQPGHISRFCPKNQRSNQQGYSSIRMEDVTCFSCGMKGHYASSCPNKPIPSTPLAIRSPPSRPAIEPAPKKQNLGGRVYSLGVENPNNAGPSSGPITGEPLALDCLGWDSEGLYLLVGDCNSLSNARLLTPHSLLFSGEPLALDCLGWDSEGLYLLVGDCNSLSNARLLTPNSLLFSGPTTPTPESMHYVVVVPQLPHLARRKREREFQ</sequence>
<dbReference type="EMBL" id="QGKX02002183">
    <property type="protein sequence ID" value="KAF3490095.1"/>
    <property type="molecule type" value="Genomic_DNA"/>
</dbReference>
<dbReference type="GO" id="GO:0008270">
    <property type="term" value="F:zinc ion binding"/>
    <property type="evidence" value="ECO:0007669"/>
    <property type="project" value="UniProtKB-KW"/>
</dbReference>
<dbReference type="Gene3D" id="4.10.60.10">
    <property type="entry name" value="Zinc finger, CCHC-type"/>
    <property type="match status" value="2"/>
</dbReference>
<evidence type="ECO:0000259" key="3">
    <source>
        <dbReference type="PROSITE" id="PS50158"/>
    </source>
</evidence>
<dbReference type="Proteomes" id="UP000712600">
    <property type="component" value="Unassembled WGS sequence"/>
</dbReference>
<protein>
    <recommendedName>
        <fullName evidence="3">CCHC-type domain-containing protein</fullName>
    </recommendedName>
</protein>
<proteinExistence type="predicted"/>
<keyword evidence="1" id="KW-0862">Zinc</keyword>
<dbReference type="SUPFAM" id="SSF57756">
    <property type="entry name" value="Retrovirus zinc finger-like domains"/>
    <property type="match status" value="1"/>
</dbReference>
<feature type="region of interest" description="Disordered" evidence="2">
    <location>
        <begin position="55"/>
        <end position="91"/>
    </location>
</feature>
<accession>A0A8S9N106</accession>
<feature type="region of interest" description="Disordered" evidence="2">
    <location>
        <begin position="1"/>
        <end position="27"/>
    </location>
</feature>
<evidence type="ECO:0000313" key="4">
    <source>
        <dbReference type="EMBL" id="KAF3490095.1"/>
    </source>
</evidence>
<keyword evidence="1" id="KW-0479">Metal-binding</keyword>
<evidence type="ECO:0000256" key="1">
    <source>
        <dbReference type="PROSITE-ProRule" id="PRU00047"/>
    </source>
</evidence>
<dbReference type="InterPro" id="IPR051714">
    <property type="entry name" value="Znf_CCHC_NABP"/>
</dbReference>
<dbReference type="InterPro" id="IPR036875">
    <property type="entry name" value="Znf_CCHC_sf"/>
</dbReference>
<dbReference type="Pfam" id="PF00098">
    <property type="entry name" value="zf-CCHC"/>
    <property type="match status" value="2"/>
</dbReference>
<gene>
    <name evidence="4" type="ORF">F2Q69_00052465</name>
</gene>
<keyword evidence="1" id="KW-0863">Zinc-finger</keyword>
<organism evidence="4 5">
    <name type="scientific">Brassica cretica</name>
    <name type="common">Mustard</name>
    <dbReference type="NCBI Taxonomy" id="69181"/>
    <lineage>
        <taxon>Eukaryota</taxon>
        <taxon>Viridiplantae</taxon>
        <taxon>Streptophyta</taxon>
        <taxon>Embryophyta</taxon>
        <taxon>Tracheophyta</taxon>
        <taxon>Spermatophyta</taxon>
        <taxon>Magnoliopsida</taxon>
        <taxon>eudicotyledons</taxon>
        <taxon>Gunneridae</taxon>
        <taxon>Pentapetalae</taxon>
        <taxon>rosids</taxon>
        <taxon>malvids</taxon>
        <taxon>Brassicales</taxon>
        <taxon>Brassicaceae</taxon>
        <taxon>Brassiceae</taxon>
        <taxon>Brassica</taxon>
    </lineage>
</organism>
<dbReference type="InterPro" id="IPR001878">
    <property type="entry name" value="Znf_CCHC"/>
</dbReference>
<evidence type="ECO:0000313" key="5">
    <source>
        <dbReference type="Proteomes" id="UP000712600"/>
    </source>
</evidence>
<dbReference type="AlphaFoldDB" id="A0A8S9N106"/>
<reference evidence="4" key="1">
    <citation type="submission" date="2019-12" db="EMBL/GenBank/DDBJ databases">
        <title>Genome sequencing and annotation of Brassica cretica.</title>
        <authorList>
            <person name="Studholme D.J."/>
            <person name="Sarris P."/>
        </authorList>
    </citation>
    <scope>NUCLEOTIDE SEQUENCE</scope>
    <source>
        <strain evidence="4">PFS-109/04</strain>
        <tissue evidence="4">Leaf</tissue>
    </source>
</reference>